<name>A0A089YTQ7_9PSED</name>
<dbReference type="PANTHER" id="PTHR39339:SF1">
    <property type="entry name" value="CHAD DOMAIN-CONTAINING PROTEIN"/>
    <property type="match status" value="1"/>
</dbReference>
<dbReference type="EMBL" id="CP009533">
    <property type="protein sequence ID" value="AIS17090.1"/>
    <property type="molecule type" value="Genomic_DNA"/>
</dbReference>
<dbReference type="AlphaFoldDB" id="A0A089YTQ7"/>
<feature type="domain" description="CHAD" evidence="1">
    <location>
        <begin position="1"/>
        <end position="255"/>
    </location>
</feature>
<dbReference type="InterPro" id="IPR038186">
    <property type="entry name" value="CHAD_dom_sf"/>
</dbReference>
<dbReference type="PANTHER" id="PTHR39339">
    <property type="entry name" value="SLR1444 PROTEIN"/>
    <property type="match status" value="1"/>
</dbReference>
<sequence>MAFVDMYVKEIIALEVALFHARARLETAADAEALHDLRIAVRRIRSLLIPVRSVPAMGPLLKAAKAVGQLTTPTRDLEVMAQELQKRGMDGAADSRRARLEIEHRLIVEHPTLQALFTALDAWPAAFRASEPGMDSAHFKRTVVKTLNKHVDKLRRALKDAKFDRHELRILVKRTRYLTQAFAQLSPLSAKAEKSLKAVQSALGSWHDHHQWCLKAEVEADLQPLAKVWAQDSAAELKKAEVELRRLARLLPKRK</sequence>
<keyword evidence="3" id="KW-1185">Reference proteome</keyword>
<evidence type="ECO:0000313" key="2">
    <source>
        <dbReference type="EMBL" id="AIS17090.1"/>
    </source>
</evidence>
<dbReference type="Proteomes" id="UP000029499">
    <property type="component" value="Chromosome"/>
</dbReference>
<reference evidence="2 3" key="1">
    <citation type="journal article" date="2015" name="J. Biotechnol.">
        <title>Complete genome sequence of Pseudomonas rhizosphaerae IH5T (=DSM 16299T), a phosphate-solubilizing rhizobacterium for bacterial biofertilizer.</title>
        <authorList>
            <person name="Kwak Y."/>
            <person name="Jung B.K."/>
            <person name="Shin J.H."/>
        </authorList>
    </citation>
    <scope>NUCLEOTIDE SEQUENCE [LARGE SCALE GENOMIC DNA]</scope>
    <source>
        <strain evidence="2">DSM 16299</strain>
    </source>
</reference>
<dbReference type="Gene3D" id="1.40.20.10">
    <property type="entry name" value="CHAD domain"/>
    <property type="match status" value="1"/>
</dbReference>
<dbReference type="PROSITE" id="PS51708">
    <property type="entry name" value="CHAD"/>
    <property type="match status" value="1"/>
</dbReference>
<organism evidence="2 3">
    <name type="scientific">Pseudomonas rhizosphaerae</name>
    <dbReference type="NCBI Taxonomy" id="216142"/>
    <lineage>
        <taxon>Bacteria</taxon>
        <taxon>Pseudomonadati</taxon>
        <taxon>Pseudomonadota</taxon>
        <taxon>Gammaproteobacteria</taxon>
        <taxon>Pseudomonadales</taxon>
        <taxon>Pseudomonadaceae</taxon>
        <taxon>Pseudomonas</taxon>
    </lineage>
</organism>
<proteinExistence type="predicted"/>
<gene>
    <name evidence="2" type="ORF">LT40_06570</name>
</gene>
<dbReference type="SMART" id="SM00880">
    <property type="entry name" value="CHAD"/>
    <property type="match status" value="1"/>
</dbReference>
<dbReference type="InterPro" id="IPR007899">
    <property type="entry name" value="CHAD_dom"/>
</dbReference>
<dbReference type="OrthoDB" id="8587394at2"/>
<dbReference type="KEGG" id="prh:LT40_06570"/>
<evidence type="ECO:0000259" key="1">
    <source>
        <dbReference type="PROSITE" id="PS51708"/>
    </source>
</evidence>
<dbReference type="Pfam" id="PF05235">
    <property type="entry name" value="CHAD"/>
    <property type="match status" value="1"/>
</dbReference>
<protein>
    <submittedName>
        <fullName evidence="2">Metal-chelation protein CHAD</fullName>
    </submittedName>
</protein>
<dbReference type="RefSeq" id="WP_043187877.1">
    <property type="nucleotide sequence ID" value="NZ_CP009533.1"/>
</dbReference>
<accession>A0A089YTQ7</accession>
<dbReference type="eggNOG" id="COG5607">
    <property type="taxonomic scope" value="Bacteria"/>
</dbReference>
<dbReference type="HOGENOM" id="CLU_094212_0_0_6"/>
<dbReference type="STRING" id="216142.LT40_06570"/>
<evidence type="ECO:0000313" key="3">
    <source>
        <dbReference type="Proteomes" id="UP000029499"/>
    </source>
</evidence>